<dbReference type="EMBL" id="JAXOVC010000006">
    <property type="protein sequence ID" value="KAK4499801.1"/>
    <property type="molecule type" value="Genomic_DNA"/>
</dbReference>
<gene>
    <name evidence="4" type="ORF">PRZ48_007987</name>
</gene>
<accession>A0ABR0EE78</accession>
<dbReference type="InterPro" id="IPR013126">
    <property type="entry name" value="Hsp_70_fam"/>
</dbReference>
<dbReference type="InterPro" id="IPR043129">
    <property type="entry name" value="ATPase_NBD"/>
</dbReference>
<evidence type="ECO:0000256" key="3">
    <source>
        <dbReference type="SAM" id="MobiDB-lite"/>
    </source>
</evidence>
<protein>
    <submittedName>
        <fullName evidence="4">Uncharacterized protein</fullName>
    </submittedName>
</protein>
<comment type="caution">
    <text evidence="4">The sequence shown here is derived from an EMBL/GenBank/DDBJ whole genome shotgun (WGS) entry which is preliminary data.</text>
</comment>
<dbReference type="Gene3D" id="3.30.420.40">
    <property type="match status" value="1"/>
</dbReference>
<reference evidence="4 5" key="1">
    <citation type="journal article" date="2023" name="G3 (Bethesda)">
        <title>A chromosome-level genome assembly of Zasmidium syzygii isolated from banana leaves.</title>
        <authorList>
            <person name="van Westerhoven A.C."/>
            <person name="Mehrabi R."/>
            <person name="Talebi R."/>
            <person name="Steentjes M.B.F."/>
            <person name="Corcolon B."/>
            <person name="Chong P.A."/>
            <person name="Kema G.H.J."/>
            <person name="Seidl M.F."/>
        </authorList>
    </citation>
    <scope>NUCLEOTIDE SEQUENCE [LARGE SCALE GENOMIC DNA]</scope>
    <source>
        <strain evidence="4 5">P124</strain>
    </source>
</reference>
<evidence type="ECO:0000256" key="1">
    <source>
        <dbReference type="ARBA" id="ARBA00022741"/>
    </source>
</evidence>
<organism evidence="4 5">
    <name type="scientific">Zasmidium cellare</name>
    <name type="common">Wine cellar mold</name>
    <name type="synonym">Racodium cellare</name>
    <dbReference type="NCBI Taxonomy" id="395010"/>
    <lineage>
        <taxon>Eukaryota</taxon>
        <taxon>Fungi</taxon>
        <taxon>Dikarya</taxon>
        <taxon>Ascomycota</taxon>
        <taxon>Pezizomycotina</taxon>
        <taxon>Dothideomycetes</taxon>
        <taxon>Dothideomycetidae</taxon>
        <taxon>Mycosphaerellales</taxon>
        <taxon>Mycosphaerellaceae</taxon>
        <taxon>Zasmidium</taxon>
    </lineage>
</organism>
<keyword evidence="2" id="KW-0067">ATP-binding</keyword>
<proteinExistence type="predicted"/>
<keyword evidence="1" id="KW-0547">Nucleotide-binding</keyword>
<dbReference type="Proteomes" id="UP001305779">
    <property type="component" value="Unassembled WGS sequence"/>
</dbReference>
<feature type="region of interest" description="Disordered" evidence="3">
    <location>
        <begin position="663"/>
        <end position="682"/>
    </location>
</feature>
<keyword evidence="5" id="KW-1185">Reference proteome</keyword>
<evidence type="ECO:0000256" key="2">
    <source>
        <dbReference type="ARBA" id="ARBA00022840"/>
    </source>
</evidence>
<dbReference type="SUPFAM" id="SSF53067">
    <property type="entry name" value="Actin-like ATPase domain"/>
    <property type="match status" value="2"/>
</dbReference>
<dbReference type="Pfam" id="PF00012">
    <property type="entry name" value="HSP70"/>
    <property type="match status" value="1"/>
</dbReference>
<name>A0ABR0EE78_ZASCE</name>
<evidence type="ECO:0000313" key="4">
    <source>
        <dbReference type="EMBL" id="KAK4499801.1"/>
    </source>
</evidence>
<feature type="compositionally biased region" description="Basic and acidic residues" evidence="3">
    <location>
        <begin position="669"/>
        <end position="682"/>
    </location>
</feature>
<dbReference type="PANTHER" id="PTHR14187">
    <property type="entry name" value="ALPHA KINASE/ELONGATION FACTOR 2 KINASE"/>
    <property type="match status" value="1"/>
</dbReference>
<evidence type="ECO:0000313" key="5">
    <source>
        <dbReference type="Proteomes" id="UP001305779"/>
    </source>
</evidence>
<sequence length="959" mass="108496">MDGKFFAIGIDFGTTYSGVAFASSANPDAIEVIAAWDAAHGREKVPSKIAFDGDVFSAYWGHDIPANLEPLSWFKLLLVDPKNLSEDVRHSAHIAAARARLEKAQQEPIDVVATYLEQLWIYTIDELVKRFDELVVRYTQFKVYLTVPAIWDESARKLMREAAIRAGICDARRDAKATYLELVSEPEAAALAVFHEYKGQHAVQVGDVFIVCDAGGGTVDLVSYEVLSVNPMEVREFVKGEGGMCGAIFIDEQFEAQVKRTLGKRWTQMSPASRKRVVDSQWENGIKRNFDGREQELTVALPADVFSRKDVILGRRDSIKADLPLKNGQLIVKSGHIKQWFQRVIQPTSHLIRQQISEAEKKGKKPKPAGPRGWTAISRGAVIRGLSDTGMEFAGKSQITSRVSRVSYGVSHSQRFDSAKHLKIDKAWSSDEGEWKAFNQMHWYLRVGDDVFDKKPITFNYYIFLAEPRETFEVRLLRNREENPPRRKTSQVDKFVTIKIPLKMSFEQLPKHRPPPPTKTHSPPFEMVSPMVAHFRSTRRGHLFQELRYLTGATDVRHVRTPIYLYAEQHILSAAFTIGDTQLRYFYRVNVATCTWTRFSFEGSVQAFLEWFRSEVPNIPHELWKRRVLSGQYDLPCQKEEGHLHNARSIIDKRKINDMPGLAAPSDSAKAEASHSGPEESGKHILHLPQEMRDLCFDWLLGDTYVVHRIADGRLLSSSVATSCAVPNTCQQLRKEFYDCLIRYKEELPAIYIVAVEFGTDLSAILVNSRQKDKICLEVDTLASLPRIGTLLKQINSCSDDHRPSTTVVIRATMIESPGLAWSVHFLLTPLYSMPCSQVIYKQELVSSDATSSGIWAYKDIYPRPKPIEFVRHSDFSAYISLLLEFNQPSRVRAILETLGWNMCCFAKISEREQEVLEQALRPLAPDEVGLRIVQDVVVGGDEAAPSKQEVGHIVAAEE</sequence>
<dbReference type="PANTHER" id="PTHR14187:SF5">
    <property type="entry name" value="HEAT SHOCK 70 KDA PROTEIN 12A"/>
    <property type="match status" value="1"/>
</dbReference>
<dbReference type="CDD" id="cd10170">
    <property type="entry name" value="ASKHA_NBD_HSP70"/>
    <property type="match status" value="1"/>
</dbReference>